<accession>A0A6J1NHH0</accession>
<protein>
    <submittedName>
        <fullName evidence="5">Lysophospholipid acyltransferase 7-like</fullName>
    </submittedName>
</protein>
<feature type="transmembrane region" description="Helical" evidence="3">
    <location>
        <begin position="348"/>
        <end position="374"/>
    </location>
</feature>
<evidence type="ECO:0000256" key="1">
    <source>
        <dbReference type="ARBA" id="ARBA00005189"/>
    </source>
</evidence>
<feature type="transmembrane region" description="Helical" evidence="3">
    <location>
        <begin position="6"/>
        <end position="22"/>
    </location>
</feature>
<dbReference type="InterPro" id="IPR049941">
    <property type="entry name" value="LPLAT_7/PORCN-like"/>
</dbReference>
<dbReference type="RefSeq" id="XP_023946394.2">
    <property type="nucleotide sequence ID" value="XM_024090626.2"/>
</dbReference>
<evidence type="ECO:0000313" key="5">
    <source>
        <dbReference type="RefSeq" id="XP_023946394.2"/>
    </source>
</evidence>
<dbReference type="GeneID" id="112051827"/>
<feature type="transmembrane region" description="Helical" evidence="3">
    <location>
        <begin position="394"/>
        <end position="413"/>
    </location>
</feature>
<reference evidence="5" key="1">
    <citation type="submission" date="2025-08" db="UniProtKB">
        <authorList>
            <consortium name="RefSeq"/>
        </authorList>
    </citation>
    <scope>IDENTIFICATION</scope>
</reference>
<feature type="transmembrane region" description="Helical" evidence="3">
    <location>
        <begin position="425"/>
        <end position="444"/>
    </location>
</feature>
<feature type="transmembrane region" description="Helical" evidence="3">
    <location>
        <begin position="79"/>
        <end position="99"/>
    </location>
</feature>
<dbReference type="GO" id="GO:0016020">
    <property type="term" value="C:membrane"/>
    <property type="evidence" value="ECO:0007669"/>
    <property type="project" value="TreeGrafter"/>
</dbReference>
<name>A0A6J1NHH0_BICAN</name>
<dbReference type="PANTHER" id="PTHR13906:SF16">
    <property type="entry name" value="LYSOPHOSPHOLIPID ACYLTRANSFERASE 7"/>
    <property type="match status" value="1"/>
</dbReference>
<dbReference type="Proteomes" id="UP001652582">
    <property type="component" value="Chromosome 14"/>
</dbReference>
<keyword evidence="3" id="KW-0812">Transmembrane</keyword>
<keyword evidence="3" id="KW-0472">Membrane</keyword>
<proteinExistence type="inferred from homology"/>
<dbReference type="OrthoDB" id="7663182at2759"/>
<comment type="similarity">
    <text evidence="2">Belongs to the membrane-bound acyltransferase family.</text>
</comment>
<organism evidence="4 5">
    <name type="scientific">Bicyclus anynana</name>
    <name type="common">Squinting bush brown butterfly</name>
    <dbReference type="NCBI Taxonomy" id="110368"/>
    <lineage>
        <taxon>Eukaryota</taxon>
        <taxon>Metazoa</taxon>
        <taxon>Ecdysozoa</taxon>
        <taxon>Arthropoda</taxon>
        <taxon>Hexapoda</taxon>
        <taxon>Insecta</taxon>
        <taxon>Pterygota</taxon>
        <taxon>Neoptera</taxon>
        <taxon>Endopterygota</taxon>
        <taxon>Lepidoptera</taxon>
        <taxon>Glossata</taxon>
        <taxon>Ditrysia</taxon>
        <taxon>Papilionoidea</taxon>
        <taxon>Nymphalidae</taxon>
        <taxon>Satyrinae</taxon>
        <taxon>Satyrini</taxon>
        <taxon>Mycalesina</taxon>
        <taxon>Bicyclus</taxon>
    </lineage>
</organism>
<dbReference type="GO" id="GO:0030258">
    <property type="term" value="P:lipid modification"/>
    <property type="evidence" value="ECO:0007669"/>
    <property type="project" value="TreeGrafter"/>
</dbReference>
<dbReference type="KEGG" id="bany:112051827"/>
<dbReference type="GO" id="GO:0071617">
    <property type="term" value="F:lysophospholipid acyltransferase activity"/>
    <property type="evidence" value="ECO:0007669"/>
    <property type="project" value="TreeGrafter"/>
</dbReference>
<dbReference type="GO" id="GO:0044233">
    <property type="term" value="C:mitochondria-associated endoplasmic reticulum membrane contact site"/>
    <property type="evidence" value="ECO:0007669"/>
    <property type="project" value="TreeGrafter"/>
</dbReference>
<gene>
    <name evidence="5" type="primary">LOC112051827</name>
</gene>
<dbReference type="AlphaFoldDB" id="A0A6J1NHH0"/>
<evidence type="ECO:0000256" key="2">
    <source>
        <dbReference type="ARBA" id="ARBA00010323"/>
    </source>
</evidence>
<evidence type="ECO:0000256" key="3">
    <source>
        <dbReference type="SAM" id="Phobius"/>
    </source>
</evidence>
<feature type="transmembrane region" description="Helical" evidence="3">
    <location>
        <begin position="34"/>
        <end position="59"/>
    </location>
</feature>
<keyword evidence="4" id="KW-1185">Reference proteome</keyword>
<sequence length="450" mass="52079">MLVSGIVYYTSLLVCISLGSNYKKIVDINMKRNYGTGLGILLMCLICGTSVIYSMLMVWGNIIIIKCCDRRFMHQLSFTFTWMLLCYVHLNITNIYVIWLHQTLALKLVGLAFEMCAAQMRSDTKSVGASKANDTDTTPEPTAIDIISYAYFFIGLHKGPYYRWKIFHDHFHESFGMLGDCTIVTEQKLKKTLICALGYWALNYKYSKDLYFDDAFYNIFSAEVRYLYNLPHLTMYFLRHQAVMMMCTSVFTETGFGVYPAKCNPLPGYGPSARLSFLDVAANSTKAALEEEYNFSMIKCYNNEGVIMGPKMRDTMRGWDMPTRYWFWAYIEKSLVKSNKEVRSAFSLLTWTIWAGPSIPRFIIGVTLWVYVHLEAEYASLYDTSGSMKMPWDIGFSIMRLFCLLYLTPCFVLQNTTAVMRYYYSIFWVFHIILFILMLSSIYLQSKAKS</sequence>
<dbReference type="PANTHER" id="PTHR13906">
    <property type="entry name" value="PORCUPINE"/>
    <property type="match status" value="1"/>
</dbReference>
<evidence type="ECO:0000313" key="4">
    <source>
        <dbReference type="Proteomes" id="UP001652582"/>
    </source>
</evidence>
<comment type="pathway">
    <text evidence="1">Lipid metabolism.</text>
</comment>
<keyword evidence="3" id="KW-1133">Transmembrane helix</keyword>
<dbReference type="GO" id="GO:0006661">
    <property type="term" value="P:phosphatidylinositol biosynthetic process"/>
    <property type="evidence" value="ECO:0007669"/>
    <property type="project" value="TreeGrafter"/>
</dbReference>